<protein>
    <submittedName>
        <fullName evidence="5">Response to stress</fullName>
    </submittedName>
</protein>
<keyword evidence="2" id="KW-0812">Transmembrane</keyword>
<proteinExistence type="predicted"/>
<comment type="subcellular location">
    <subcellularLocation>
        <location evidence="1">Membrane</location>
        <topology evidence="1">Multi-pass membrane protein</topology>
    </subcellularLocation>
</comment>
<keyword evidence="6" id="KW-1185">Reference proteome</keyword>
<organism evidence="5 6">
    <name type="scientific">Didymella rabiei</name>
    <name type="common">Chickpea ascochyta blight fungus</name>
    <name type="synonym">Mycosphaerella rabiei</name>
    <dbReference type="NCBI Taxonomy" id="5454"/>
    <lineage>
        <taxon>Eukaryota</taxon>
        <taxon>Fungi</taxon>
        <taxon>Dikarya</taxon>
        <taxon>Ascomycota</taxon>
        <taxon>Pezizomycotina</taxon>
        <taxon>Dothideomycetes</taxon>
        <taxon>Pleosporomycetidae</taxon>
        <taxon>Pleosporales</taxon>
        <taxon>Pleosporineae</taxon>
        <taxon>Didymellaceae</taxon>
        <taxon>Ascochyta</taxon>
    </lineage>
</organism>
<reference evidence="5 6" key="1">
    <citation type="journal article" date="2016" name="Sci. Rep.">
        <title>Draft genome sequencing and secretome analysis of fungal phytopathogen Ascochyta rabiei provides insight into the necrotrophic effector repertoire.</title>
        <authorList>
            <person name="Verma S."/>
            <person name="Gazara R.K."/>
            <person name="Nizam S."/>
            <person name="Parween S."/>
            <person name="Chattopadhyay D."/>
            <person name="Verma P.K."/>
        </authorList>
    </citation>
    <scope>NUCLEOTIDE SEQUENCE [LARGE SCALE GENOMIC DNA]</scope>
    <source>
        <strain evidence="5 6">ArDII</strain>
    </source>
</reference>
<evidence type="ECO:0000256" key="3">
    <source>
        <dbReference type="ARBA" id="ARBA00022989"/>
    </source>
</evidence>
<dbReference type="AlphaFoldDB" id="A0A163EVM3"/>
<evidence type="ECO:0000313" key="6">
    <source>
        <dbReference type="Proteomes" id="UP000076837"/>
    </source>
</evidence>
<comment type="caution">
    <text evidence="5">The sequence shown here is derived from an EMBL/GenBank/DDBJ whole genome shotgun (WGS) entry which is preliminary data.</text>
</comment>
<dbReference type="Pfam" id="PF04479">
    <property type="entry name" value="RTA1"/>
    <property type="match status" value="1"/>
</dbReference>
<evidence type="ECO:0000256" key="2">
    <source>
        <dbReference type="ARBA" id="ARBA00022692"/>
    </source>
</evidence>
<dbReference type="OrthoDB" id="3358017at2759"/>
<keyword evidence="3" id="KW-1133">Transmembrane helix</keyword>
<evidence type="ECO:0000256" key="4">
    <source>
        <dbReference type="ARBA" id="ARBA00023136"/>
    </source>
</evidence>
<evidence type="ECO:0000256" key="1">
    <source>
        <dbReference type="ARBA" id="ARBA00004141"/>
    </source>
</evidence>
<accession>A0A163EVM3</accession>
<dbReference type="GO" id="GO:0016020">
    <property type="term" value="C:membrane"/>
    <property type="evidence" value="ECO:0007669"/>
    <property type="project" value="UniProtKB-SubCell"/>
</dbReference>
<keyword evidence="4" id="KW-0472">Membrane</keyword>
<dbReference type="PANTHER" id="PTHR31465:SF28">
    <property type="entry name" value="DOMAIN PROTEIN, PUTATIVE-RELATED"/>
    <property type="match status" value="1"/>
</dbReference>
<evidence type="ECO:0000313" key="5">
    <source>
        <dbReference type="EMBL" id="KZM23954.1"/>
    </source>
</evidence>
<dbReference type="EMBL" id="JYNV01000179">
    <property type="protein sequence ID" value="KZM23954.1"/>
    <property type="molecule type" value="Genomic_DNA"/>
</dbReference>
<name>A0A163EVM3_DIDRA</name>
<gene>
    <name evidence="5" type="ORF">ST47_g4911</name>
</gene>
<dbReference type="InterPro" id="IPR007568">
    <property type="entry name" value="RTA1"/>
</dbReference>
<sequence length="353" mass="40410">MVGTDQGVNALLVLHSADLPKRAAAGYTRGVLNPYIYDPSVSLASIGATIIILISILSVYQYLRHRSWFFWTAVIAILMLTLGHICRLVSSLDEFQDLPFLVSWLMILLAPSFLAAACYTAFSRVVWFSCPTYALNFKTLWCFPRWITTTFVIFDLFSFLIQLVGASQISRQYDKDASPSRSIEASERKALPGRVILVLGLVLQMLCFLSFSIISVRYFVISRHWRAFDLGDMKLWRKLSYTINLSSCLIAVRAIYRTMEIPHDQDYGLIYLQSHEWCFWTFDALPILAVLVVFAVWHPGRYLPRSYTGLKLDKVRAMKEKDEVSIMTSGHQEAELMDFKPEDFQPQRPNEGV</sequence>
<dbReference type="Proteomes" id="UP000076837">
    <property type="component" value="Unassembled WGS sequence"/>
</dbReference>
<dbReference type="STRING" id="5454.A0A163EVM3"/>
<dbReference type="PANTHER" id="PTHR31465">
    <property type="entry name" value="PROTEIN RTA1-RELATED"/>
    <property type="match status" value="1"/>
</dbReference>